<keyword evidence="7" id="KW-0804">Transcription</keyword>
<comment type="similarity">
    <text evidence="2">Belongs to the EAF family.</text>
</comment>
<evidence type="ECO:0000313" key="12">
    <source>
        <dbReference type="Proteomes" id="UP001652582"/>
    </source>
</evidence>
<feature type="compositionally biased region" description="Pro residues" evidence="10">
    <location>
        <begin position="283"/>
        <end position="300"/>
    </location>
</feature>
<evidence type="ECO:0000313" key="14">
    <source>
        <dbReference type="RefSeq" id="XP_023942482.1"/>
    </source>
</evidence>
<keyword evidence="8" id="KW-0539">Nucleus</keyword>
<sequence>MADKHSLNYDVRELKLGASFTNNKASQYHTIKYDFKPASVDVNKMATVDVETNNQVTVTVPHLDGAGVPQTVFKGSQRPYTKECVLIIDRVTGEITLEKLSSNITVKKTRQETAQKPRPLTPVTADFMNTTQRSSSRTRVTTNKRTNNNQGAANVQPNGQPRFNAGAQKSQNMVRSPPRVKTSPPQAPWSGGGNSTHASLPMIGLDDALAGTSPPPAPAHNAHGPAHNAHGPAHNAHGSAHNAHGSSHNAHGPSHKSHAPAHNAHGLAHNAHAPHAPAQARHLPPPAAIPPPPVSIPPPVAHTQPQAARQEDSSSSSSSDSDSGSGSDSDSDDNDSAARPPLTNGNASNAALPTDVLNDDLCLSESGSDSD</sequence>
<dbReference type="RefSeq" id="XP_023942482.1">
    <property type="nucleotide sequence ID" value="XM_024086714.1"/>
</dbReference>
<dbReference type="Proteomes" id="UP001652582">
    <property type="component" value="Chromosome 9"/>
</dbReference>
<dbReference type="CTD" id="35660"/>
<gene>
    <name evidence="13 14" type="primary">LOC112048994</name>
</gene>
<dbReference type="RefSeq" id="XP_023942481.1">
    <property type="nucleotide sequence ID" value="XM_024086713.1"/>
</dbReference>
<evidence type="ECO:0000256" key="7">
    <source>
        <dbReference type="ARBA" id="ARBA00023163"/>
    </source>
</evidence>
<comment type="function">
    <text evidence="9">Promotes transcriptional elongation by Su(Tpl)/ELL. Essential for development.</text>
</comment>
<feature type="compositionally biased region" description="Low complexity" evidence="10">
    <location>
        <begin position="313"/>
        <end position="328"/>
    </location>
</feature>
<name>A0A6J1NHB3_BICAN</name>
<evidence type="ECO:0000256" key="6">
    <source>
        <dbReference type="ARBA" id="ARBA00023159"/>
    </source>
</evidence>
<evidence type="ECO:0000256" key="8">
    <source>
        <dbReference type="ARBA" id="ARBA00023242"/>
    </source>
</evidence>
<dbReference type="GO" id="GO:0032783">
    <property type="term" value="C:super elongation complex"/>
    <property type="evidence" value="ECO:0007669"/>
    <property type="project" value="InterPro"/>
</dbReference>
<feature type="domain" description="Transcription elongation factor Eaf N-terminal" evidence="11">
    <location>
        <begin position="13"/>
        <end position="111"/>
    </location>
</feature>
<evidence type="ECO:0000256" key="10">
    <source>
        <dbReference type="SAM" id="MobiDB-lite"/>
    </source>
</evidence>
<comment type="subcellular location">
    <subcellularLocation>
        <location evidence="1">Nucleus</location>
    </subcellularLocation>
</comment>
<evidence type="ECO:0000256" key="5">
    <source>
        <dbReference type="ARBA" id="ARBA00023015"/>
    </source>
</evidence>
<dbReference type="PANTHER" id="PTHR15970">
    <property type="entry name" value="ELL-ASSOCIATED FACTOR EAF"/>
    <property type="match status" value="1"/>
</dbReference>
<evidence type="ECO:0000256" key="9">
    <source>
        <dbReference type="ARBA" id="ARBA00025617"/>
    </source>
</evidence>
<protein>
    <recommendedName>
        <fullName evidence="3">Ell-associated factor Eaf</fullName>
    </recommendedName>
</protein>
<feature type="region of interest" description="Disordered" evidence="10">
    <location>
        <begin position="108"/>
        <end position="371"/>
    </location>
</feature>
<evidence type="ECO:0000259" key="11">
    <source>
        <dbReference type="Pfam" id="PF09816"/>
    </source>
</evidence>
<evidence type="ECO:0000256" key="3">
    <source>
        <dbReference type="ARBA" id="ARBA00021452"/>
    </source>
</evidence>
<reference evidence="13 14" key="1">
    <citation type="submission" date="2025-04" db="UniProtKB">
        <authorList>
            <consortium name="RefSeq"/>
        </authorList>
    </citation>
    <scope>IDENTIFICATION</scope>
</reference>
<dbReference type="GO" id="GO:0003711">
    <property type="term" value="F:transcription elongation factor activity"/>
    <property type="evidence" value="ECO:0007669"/>
    <property type="project" value="TreeGrafter"/>
</dbReference>
<dbReference type="KEGG" id="bany:112048994"/>
<dbReference type="InterPro" id="IPR019194">
    <property type="entry name" value="Tscrpt_elong_fac_Eaf_N"/>
</dbReference>
<dbReference type="InterPro" id="IPR027093">
    <property type="entry name" value="EAF_fam"/>
</dbReference>
<dbReference type="OrthoDB" id="125903at2759"/>
<evidence type="ECO:0000256" key="1">
    <source>
        <dbReference type="ARBA" id="ARBA00004123"/>
    </source>
</evidence>
<keyword evidence="12" id="KW-1185">Reference proteome</keyword>
<dbReference type="Pfam" id="PF09816">
    <property type="entry name" value="EAF"/>
    <property type="match status" value="1"/>
</dbReference>
<keyword evidence="5" id="KW-0805">Transcription regulation</keyword>
<feature type="compositionally biased region" description="Low complexity" evidence="10">
    <location>
        <begin position="129"/>
        <end position="149"/>
    </location>
</feature>
<evidence type="ECO:0000256" key="4">
    <source>
        <dbReference type="ARBA" id="ARBA00022553"/>
    </source>
</evidence>
<feature type="compositionally biased region" description="Low complexity" evidence="10">
    <location>
        <begin position="260"/>
        <end position="282"/>
    </location>
</feature>
<evidence type="ECO:0000256" key="2">
    <source>
        <dbReference type="ARBA" id="ARBA00007798"/>
    </source>
</evidence>
<dbReference type="GO" id="GO:0006368">
    <property type="term" value="P:transcription elongation by RNA polymerase II"/>
    <property type="evidence" value="ECO:0007669"/>
    <property type="project" value="InterPro"/>
</dbReference>
<feature type="compositionally biased region" description="Polar residues" evidence="10">
    <location>
        <begin position="150"/>
        <end position="174"/>
    </location>
</feature>
<feature type="compositionally biased region" description="Low complexity" evidence="10">
    <location>
        <begin position="219"/>
        <end position="252"/>
    </location>
</feature>
<accession>A0A6J1NHB3</accession>
<organism evidence="12 13">
    <name type="scientific">Bicyclus anynana</name>
    <name type="common">Squinting bush brown butterfly</name>
    <dbReference type="NCBI Taxonomy" id="110368"/>
    <lineage>
        <taxon>Eukaryota</taxon>
        <taxon>Metazoa</taxon>
        <taxon>Ecdysozoa</taxon>
        <taxon>Arthropoda</taxon>
        <taxon>Hexapoda</taxon>
        <taxon>Insecta</taxon>
        <taxon>Pterygota</taxon>
        <taxon>Neoptera</taxon>
        <taxon>Endopterygota</taxon>
        <taxon>Lepidoptera</taxon>
        <taxon>Glossata</taxon>
        <taxon>Ditrysia</taxon>
        <taxon>Papilionoidea</taxon>
        <taxon>Nymphalidae</taxon>
        <taxon>Satyrinae</taxon>
        <taxon>Satyrini</taxon>
        <taxon>Mycalesina</taxon>
        <taxon>Bicyclus</taxon>
    </lineage>
</organism>
<dbReference type="GeneID" id="112048994"/>
<evidence type="ECO:0000313" key="13">
    <source>
        <dbReference type="RefSeq" id="XP_023942481.1"/>
    </source>
</evidence>
<dbReference type="AlphaFoldDB" id="A0A6J1NHB3"/>
<proteinExistence type="inferred from homology"/>
<keyword evidence="6" id="KW-0010">Activator</keyword>
<keyword evidence="4" id="KW-0597">Phosphoprotein</keyword>
<dbReference type="PANTHER" id="PTHR15970:SF2">
    <property type="entry name" value="ELL-ASSOCIATED FACTOR EAF"/>
    <property type="match status" value="1"/>
</dbReference>